<protein>
    <submittedName>
        <fullName evidence="1">Uncharacterized protein</fullName>
    </submittedName>
</protein>
<reference evidence="1" key="1">
    <citation type="submission" date="2018-06" db="EMBL/GenBank/DDBJ databases">
        <authorList>
            <person name="Zhirakovskaya E."/>
        </authorList>
    </citation>
    <scope>NUCLEOTIDE SEQUENCE</scope>
</reference>
<proteinExistence type="predicted"/>
<name>A0A3B0UBZ2_9ZZZZ</name>
<feature type="non-terminal residue" evidence="1">
    <location>
        <position position="97"/>
    </location>
</feature>
<accession>A0A3B0UBZ2</accession>
<dbReference type="EMBL" id="UOEQ01000432">
    <property type="protein sequence ID" value="VAW22847.1"/>
    <property type="molecule type" value="Genomic_DNA"/>
</dbReference>
<dbReference type="AlphaFoldDB" id="A0A3B0UBZ2"/>
<organism evidence="1">
    <name type="scientific">hydrothermal vent metagenome</name>
    <dbReference type="NCBI Taxonomy" id="652676"/>
    <lineage>
        <taxon>unclassified sequences</taxon>
        <taxon>metagenomes</taxon>
        <taxon>ecological metagenomes</taxon>
    </lineage>
</organism>
<gene>
    <name evidence="1" type="ORF">MNBD_ALPHA11-234</name>
</gene>
<sequence>MVMIEQIKTKKPATVFSLTDSKQIIARLLEKIGDDDPASPSSRSLFLQLLKDELEKARQSTEIDLLANRRGVRCAQNLSLTEDEIIRSILTFAVDYV</sequence>
<evidence type="ECO:0000313" key="1">
    <source>
        <dbReference type="EMBL" id="VAW22847.1"/>
    </source>
</evidence>